<evidence type="ECO:0000313" key="3">
    <source>
        <dbReference type="Proteomes" id="UP000631421"/>
    </source>
</evidence>
<dbReference type="AlphaFoldDB" id="A0A926Z6X6"/>
<gene>
    <name evidence="2" type="ORF">H6F44_13525</name>
</gene>
<name>A0A926Z6X6_9CYAN</name>
<keyword evidence="3" id="KW-1185">Reference proteome</keyword>
<comment type="caution">
    <text evidence="2">The sequence shown here is derived from an EMBL/GenBank/DDBJ whole genome shotgun (WGS) entry which is preliminary data.</text>
</comment>
<reference evidence="2 3" key="1">
    <citation type="journal article" date="2015" name="ISME J.">
        <title>Draft Genome Sequence of Streptomyces incarnatus NRRL8089, which Produces the Nucleoside Antibiotic Sinefungin.</title>
        <authorList>
            <person name="Oshima K."/>
            <person name="Hattori M."/>
            <person name="Shimizu H."/>
            <person name="Fukuda K."/>
            <person name="Nemoto M."/>
            <person name="Inagaki K."/>
            <person name="Tamura T."/>
        </authorList>
    </citation>
    <scope>NUCLEOTIDE SEQUENCE [LARGE SCALE GENOMIC DNA]</scope>
    <source>
        <strain evidence="2 3">FACHB-1277</strain>
    </source>
</reference>
<dbReference type="RefSeq" id="WP_190351552.1">
    <property type="nucleotide sequence ID" value="NZ_JACJPY010000043.1"/>
</dbReference>
<protein>
    <submittedName>
        <fullName evidence="2">Uncharacterized protein</fullName>
    </submittedName>
</protein>
<evidence type="ECO:0000313" key="2">
    <source>
        <dbReference type="EMBL" id="MBD2151132.1"/>
    </source>
</evidence>
<sequence>MTATLIPKASSMPPDPNHPWYRIWQIAYDYAHKKPQPDDLRDRQFFKHIDAIAHQPIASPRYKREIGHLYLFIRKLPYNADKHFRGGRFENPIRDEYENILDSVLAKAIRLMPSEFNPTGKSFTGCFINWVNRRLRLEYELLDFYKKISLDIPNEVSSADSDSKPNLSDLNQRIESDQEKLKKQEAKLLAAFEKDVLENDFWVINYIKDEPKLTYRLLTMRLKHDFCLGREKFQAIVNEFCPIAEDATPEEITEARKYYYSKIDAELRRHVYPKILTRRLIKNLFTPLQIEQIREAIANSESLDIPVYKNYPAITPKFMAEKLLPMFQPLNQKPLTIAEIINLLRSPKYDYLTYKKLDEPKLQQIWDKKCAPKIGKIAAQVLTYSP</sequence>
<evidence type="ECO:0000256" key="1">
    <source>
        <dbReference type="SAM" id="Coils"/>
    </source>
</evidence>
<dbReference type="Proteomes" id="UP000631421">
    <property type="component" value="Unassembled WGS sequence"/>
</dbReference>
<dbReference type="EMBL" id="JACJPY010000043">
    <property type="protein sequence ID" value="MBD2151132.1"/>
    <property type="molecule type" value="Genomic_DNA"/>
</dbReference>
<accession>A0A926Z6X6</accession>
<keyword evidence="1" id="KW-0175">Coiled coil</keyword>
<feature type="coiled-coil region" evidence="1">
    <location>
        <begin position="167"/>
        <end position="194"/>
    </location>
</feature>
<organism evidence="2 3">
    <name type="scientific">Pseudanabaena cinerea FACHB-1277</name>
    <dbReference type="NCBI Taxonomy" id="2949581"/>
    <lineage>
        <taxon>Bacteria</taxon>
        <taxon>Bacillati</taxon>
        <taxon>Cyanobacteriota</taxon>
        <taxon>Cyanophyceae</taxon>
        <taxon>Pseudanabaenales</taxon>
        <taxon>Pseudanabaenaceae</taxon>
        <taxon>Pseudanabaena</taxon>
        <taxon>Pseudanabaena cinerea</taxon>
    </lineage>
</organism>
<proteinExistence type="predicted"/>